<sequence length="109" mass="12674">MVIECDHPVKDISHHDSIYGGIFQLNLDKFHARMNLSQSTVINLELKLLFRDRTLSSIEEFLQEILEPCITYLKNDNSHIHHFTDPLIKSFAHLSNNMSLNIQNHLHAL</sequence>
<evidence type="ECO:0000313" key="2">
    <source>
        <dbReference type="EMBL" id="CAF1522745.1"/>
    </source>
</evidence>
<dbReference type="Proteomes" id="UP000663852">
    <property type="component" value="Unassembled WGS sequence"/>
</dbReference>
<keyword evidence="3" id="KW-1185">Reference proteome</keyword>
<proteinExistence type="predicted"/>
<accession>A0A815UWJ8</accession>
<evidence type="ECO:0000313" key="1">
    <source>
        <dbReference type="EMBL" id="CAF1207951.1"/>
    </source>
</evidence>
<evidence type="ECO:0000313" key="3">
    <source>
        <dbReference type="Proteomes" id="UP000663828"/>
    </source>
</evidence>
<gene>
    <name evidence="2" type="ORF">EDS130_LOCUS43990</name>
    <name evidence="1" type="ORF">XAT740_LOCUS24032</name>
</gene>
<evidence type="ECO:0000313" key="4">
    <source>
        <dbReference type="Proteomes" id="UP000663852"/>
    </source>
</evidence>
<dbReference type="Proteomes" id="UP000663828">
    <property type="component" value="Unassembled WGS sequence"/>
</dbReference>
<protein>
    <submittedName>
        <fullName evidence="2">Uncharacterized protein</fullName>
    </submittedName>
</protein>
<dbReference type="AlphaFoldDB" id="A0A815UWJ8"/>
<name>A0A815UWJ8_ADIRI</name>
<comment type="caution">
    <text evidence="2">The sequence shown here is derived from an EMBL/GenBank/DDBJ whole genome shotgun (WGS) entry which is preliminary data.</text>
</comment>
<organism evidence="2 4">
    <name type="scientific">Adineta ricciae</name>
    <name type="common">Rotifer</name>
    <dbReference type="NCBI Taxonomy" id="249248"/>
    <lineage>
        <taxon>Eukaryota</taxon>
        <taxon>Metazoa</taxon>
        <taxon>Spiralia</taxon>
        <taxon>Gnathifera</taxon>
        <taxon>Rotifera</taxon>
        <taxon>Eurotatoria</taxon>
        <taxon>Bdelloidea</taxon>
        <taxon>Adinetida</taxon>
        <taxon>Adinetidae</taxon>
        <taxon>Adineta</taxon>
    </lineage>
</organism>
<dbReference type="EMBL" id="CAJNOJ010000788">
    <property type="protein sequence ID" value="CAF1522745.1"/>
    <property type="molecule type" value="Genomic_DNA"/>
</dbReference>
<dbReference type="EMBL" id="CAJNOR010001840">
    <property type="protein sequence ID" value="CAF1207951.1"/>
    <property type="molecule type" value="Genomic_DNA"/>
</dbReference>
<reference evidence="2" key="1">
    <citation type="submission" date="2021-02" db="EMBL/GenBank/DDBJ databases">
        <authorList>
            <person name="Nowell W R."/>
        </authorList>
    </citation>
    <scope>NUCLEOTIDE SEQUENCE</scope>
</reference>